<feature type="chain" id="PRO_5014852793" evidence="1">
    <location>
        <begin position="35"/>
        <end position="459"/>
    </location>
</feature>
<feature type="signal peptide" evidence="1">
    <location>
        <begin position="1"/>
        <end position="34"/>
    </location>
</feature>
<keyword evidence="2" id="KW-0378">Hydrolase</keyword>
<keyword evidence="3" id="KW-1185">Reference proteome</keyword>
<dbReference type="GO" id="GO:0016747">
    <property type="term" value="F:acyltransferase activity, transferring groups other than amino-acyl groups"/>
    <property type="evidence" value="ECO:0007669"/>
    <property type="project" value="TreeGrafter"/>
</dbReference>
<comment type="caution">
    <text evidence="2">The sequence shown here is derived from an EMBL/GenBank/DDBJ whole genome shotgun (WGS) entry which is preliminary data.</text>
</comment>
<evidence type="ECO:0000313" key="3">
    <source>
        <dbReference type="Proteomes" id="UP000233750"/>
    </source>
</evidence>
<protein>
    <submittedName>
        <fullName evidence="2">S-formylglutathione hydrolase FrmB</fullName>
    </submittedName>
</protein>
<evidence type="ECO:0000256" key="1">
    <source>
        <dbReference type="SAM" id="SignalP"/>
    </source>
</evidence>
<keyword evidence="1" id="KW-0732">Signal</keyword>
<accession>A0A2N3WNR5</accession>
<reference evidence="2 3" key="1">
    <citation type="submission" date="2017-12" db="EMBL/GenBank/DDBJ databases">
        <title>Sequencing the genomes of 1000 Actinobacteria strains.</title>
        <authorList>
            <person name="Klenk H.-P."/>
        </authorList>
    </citation>
    <scope>NUCLEOTIDE SEQUENCE [LARGE SCALE GENOMIC DNA]</scope>
    <source>
        <strain evidence="2 3">DSM 45165</strain>
    </source>
</reference>
<dbReference type="Pfam" id="PF00756">
    <property type="entry name" value="Esterase"/>
    <property type="match status" value="1"/>
</dbReference>
<dbReference type="InterPro" id="IPR000801">
    <property type="entry name" value="Esterase-like"/>
</dbReference>
<name>A0A2N3WNR5_9PSEU</name>
<dbReference type="EMBL" id="PJMY01000003">
    <property type="protein sequence ID" value="PKV95507.1"/>
    <property type="molecule type" value="Genomic_DNA"/>
</dbReference>
<dbReference type="InterPro" id="IPR029058">
    <property type="entry name" value="AB_hydrolase_fold"/>
</dbReference>
<dbReference type="SUPFAM" id="SSF53474">
    <property type="entry name" value="alpha/beta-Hydrolases"/>
    <property type="match status" value="1"/>
</dbReference>
<proteinExistence type="predicted"/>
<dbReference type="GO" id="GO:0016787">
    <property type="term" value="F:hydrolase activity"/>
    <property type="evidence" value="ECO:0007669"/>
    <property type="project" value="UniProtKB-KW"/>
</dbReference>
<dbReference type="AlphaFoldDB" id="A0A2N3WNR5"/>
<dbReference type="Gene3D" id="3.40.50.1820">
    <property type="entry name" value="alpha/beta hydrolase"/>
    <property type="match status" value="1"/>
</dbReference>
<organism evidence="2 3">
    <name type="scientific">Amycolatopsis echigonensis</name>
    <dbReference type="NCBI Taxonomy" id="2576905"/>
    <lineage>
        <taxon>Bacteria</taxon>
        <taxon>Bacillati</taxon>
        <taxon>Actinomycetota</taxon>
        <taxon>Actinomycetes</taxon>
        <taxon>Pseudonocardiales</taxon>
        <taxon>Pseudonocardiaceae</taxon>
        <taxon>Amycolatopsis</taxon>
    </lineage>
</organism>
<dbReference type="PANTHER" id="PTHR48098">
    <property type="entry name" value="ENTEROCHELIN ESTERASE-RELATED"/>
    <property type="match status" value="1"/>
</dbReference>
<dbReference type="InterPro" id="IPR050583">
    <property type="entry name" value="Mycobacterial_A85_antigen"/>
</dbReference>
<sequence length="459" mass="48731">MARSRPHFWMSTRNFLLAACLIFGVVATASPASATGALPPVQGTAATAGATIVGEQWLTQRTLQLTVATDAFTAPVPVEVKFPTGYDASATRHWPVTYYLAGTTHDQTTFRTAYYGEGLTASYPSIVVSPRGDSGYWSDWFNNSTGGPPEYETFVTQQLVPLIDANFRTIPDRAHRMVMGESMGGYGTAMFGARHPDEFAAVASLSGASDSNWPAGATVLSASPTLQGAPPDSIYGPLSTEAVRWHGHNPTDLAENLAGVDVQIFTGNGVLGTAEGETATDGGGCSLESGIIRPESVSLHNTLLALGIPHGWHDLPWGCHSPTLFEYEIAQAIQRFDTVLADPPAPPATFDYRSIEPAFSVWGWSVNADPNRALEFLDLHDVSASGLTVTGSGTTSITTPPLFNGKDTVTVTIDGTAATVRPDKAGRIRFAVNLGPADQQQQYNAGNVTDFRTSVVTFS</sequence>
<gene>
    <name evidence="2" type="ORF">ATK30_6429</name>
</gene>
<dbReference type="PANTHER" id="PTHR48098:SF1">
    <property type="entry name" value="DIACYLGLYCEROL ACYLTRANSFERASE_MYCOLYLTRANSFERASE AG85A"/>
    <property type="match status" value="1"/>
</dbReference>
<evidence type="ECO:0000313" key="2">
    <source>
        <dbReference type="EMBL" id="PKV95507.1"/>
    </source>
</evidence>
<dbReference type="Proteomes" id="UP000233750">
    <property type="component" value="Unassembled WGS sequence"/>
</dbReference>